<accession>A0A6G1HWD3</accession>
<keyword evidence="2" id="KW-1185">Reference proteome</keyword>
<dbReference type="Proteomes" id="UP000799640">
    <property type="component" value="Unassembled WGS sequence"/>
</dbReference>
<organism evidence="1 2">
    <name type="scientific">Trichodelitschia bisporula</name>
    <dbReference type="NCBI Taxonomy" id="703511"/>
    <lineage>
        <taxon>Eukaryota</taxon>
        <taxon>Fungi</taxon>
        <taxon>Dikarya</taxon>
        <taxon>Ascomycota</taxon>
        <taxon>Pezizomycotina</taxon>
        <taxon>Dothideomycetes</taxon>
        <taxon>Dothideomycetes incertae sedis</taxon>
        <taxon>Phaeotrichales</taxon>
        <taxon>Phaeotrichaceae</taxon>
        <taxon>Trichodelitschia</taxon>
    </lineage>
</organism>
<dbReference type="AlphaFoldDB" id="A0A6G1HWD3"/>
<protein>
    <submittedName>
        <fullName evidence="1">Uncharacterized protein</fullName>
    </submittedName>
</protein>
<name>A0A6G1HWD3_9PEZI</name>
<dbReference type="EMBL" id="ML996696">
    <property type="protein sequence ID" value="KAF2400045.1"/>
    <property type="molecule type" value="Genomic_DNA"/>
</dbReference>
<reference evidence="1" key="1">
    <citation type="journal article" date="2020" name="Stud. Mycol.">
        <title>101 Dothideomycetes genomes: a test case for predicting lifestyles and emergence of pathogens.</title>
        <authorList>
            <person name="Haridas S."/>
            <person name="Albert R."/>
            <person name="Binder M."/>
            <person name="Bloem J."/>
            <person name="Labutti K."/>
            <person name="Salamov A."/>
            <person name="Andreopoulos B."/>
            <person name="Baker S."/>
            <person name="Barry K."/>
            <person name="Bills G."/>
            <person name="Bluhm B."/>
            <person name="Cannon C."/>
            <person name="Castanera R."/>
            <person name="Culley D."/>
            <person name="Daum C."/>
            <person name="Ezra D."/>
            <person name="Gonzalez J."/>
            <person name="Henrissat B."/>
            <person name="Kuo A."/>
            <person name="Liang C."/>
            <person name="Lipzen A."/>
            <person name="Lutzoni F."/>
            <person name="Magnuson J."/>
            <person name="Mondo S."/>
            <person name="Nolan M."/>
            <person name="Ohm R."/>
            <person name="Pangilinan J."/>
            <person name="Park H.-J."/>
            <person name="Ramirez L."/>
            <person name="Alfaro M."/>
            <person name="Sun H."/>
            <person name="Tritt A."/>
            <person name="Yoshinaga Y."/>
            <person name="Zwiers L.-H."/>
            <person name="Turgeon B."/>
            <person name="Goodwin S."/>
            <person name="Spatafora J."/>
            <person name="Crous P."/>
            <person name="Grigoriev I."/>
        </authorList>
    </citation>
    <scope>NUCLEOTIDE SEQUENCE</scope>
    <source>
        <strain evidence="1">CBS 262.69</strain>
    </source>
</reference>
<sequence>MDLVRCVIPTMYDAVLDDCCFALFQPLRLPVFRFPLYIRHHKSSFASLSDICGSTPFNPPFNPIYTLLLGYQYDGSRYSTCQPCRVYGTSDRGSVKVVYLPLLAANPRFHHVSVSAEARRDSSLVVFCYLILTARNATSASRTSVPENRPFFLFSWRIAAWWIPIGRAACWLRWFAAVPADRPSA</sequence>
<proteinExistence type="predicted"/>
<evidence type="ECO:0000313" key="1">
    <source>
        <dbReference type="EMBL" id="KAF2400045.1"/>
    </source>
</evidence>
<gene>
    <name evidence="1" type="ORF">EJ06DRAFT_44292</name>
</gene>
<evidence type="ECO:0000313" key="2">
    <source>
        <dbReference type="Proteomes" id="UP000799640"/>
    </source>
</evidence>